<feature type="transmembrane region" description="Helical" evidence="9">
    <location>
        <begin position="1286"/>
        <end position="1307"/>
    </location>
</feature>
<evidence type="ECO:0000256" key="10">
    <source>
        <dbReference type="SAM" id="SignalP"/>
    </source>
</evidence>
<evidence type="ECO:0000259" key="12">
    <source>
        <dbReference type="PROSITE" id="PS51092"/>
    </source>
</evidence>
<dbReference type="Pfam" id="PF00040">
    <property type="entry name" value="fn2"/>
    <property type="match status" value="1"/>
</dbReference>
<protein>
    <submittedName>
        <fullName evidence="13">Macrophage mannose receptor 1-like</fullName>
    </submittedName>
</protein>
<name>A0AAV1GIF6_XYRNO</name>
<dbReference type="InterPro" id="IPR036943">
    <property type="entry name" value="FN_type2_sf"/>
</dbReference>
<feature type="domain" description="C-type lectin" evidence="11">
    <location>
        <begin position="777"/>
        <end position="891"/>
    </location>
</feature>
<feature type="domain" description="C-type lectin" evidence="11">
    <location>
        <begin position="347"/>
        <end position="463"/>
    </location>
</feature>
<keyword evidence="14" id="KW-1185">Reference proteome</keyword>
<evidence type="ECO:0000259" key="11">
    <source>
        <dbReference type="PROSITE" id="PS50041"/>
    </source>
</evidence>
<feature type="domain" description="Fibronectin type-II" evidence="12">
    <location>
        <begin position="152"/>
        <end position="197"/>
    </location>
</feature>
<dbReference type="Gene3D" id="3.10.100.10">
    <property type="entry name" value="Mannose-Binding Protein A, subunit A"/>
    <property type="match status" value="7"/>
</dbReference>
<feature type="domain" description="C-type lectin" evidence="11">
    <location>
        <begin position="1147"/>
        <end position="1249"/>
    </location>
</feature>
<dbReference type="InterPro" id="IPR035992">
    <property type="entry name" value="Ricin_B-like_lectins"/>
</dbReference>
<dbReference type="InterPro" id="IPR050111">
    <property type="entry name" value="C-type_lectin/snaclec_domain"/>
</dbReference>
<organism evidence="13 14">
    <name type="scientific">Xyrichtys novacula</name>
    <name type="common">Pearly razorfish</name>
    <name type="synonym">Hemipteronotus novacula</name>
    <dbReference type="NCBI Taxonomy" id="13765"/>
    <lineage>
        <taxon>Eukaryota</taxon>
        <taxon>Metazoa</taxon>
        <taxon>Chordata</taxon>
        <taxon>Craniata</taxon>
        <taxon>Vertebrata</taxon>
        <taxon>Euteleostomi</taxon>
        <taxon>Actinopterygii</taxon>
        <taxon>Neopterygii</taxon>
        <taxon>Teleostei</taxon>
        <taxon>Neoteleostei</taxon>
        <taxon>Acanthomorphata</taxon>
        <taxon>Eupercaria</taxon>
        <taxon>Labriformes</taxon>
        <taxon>Labridae</taxon>
        <taxon>Xyrichtys</taxon>
    </lineage>
</organism>
<comment type="caution">
    <text evidence="8">Lacks conserved residue(s) required for the propagation of feature annotation.</text>
</comment>
<dbReference type="InterPro" id="IPR016187">
    <property type="entry name" value="CTDL_fold"/>
</dbReference>
<dbReference type="PROSITE" id="PS00615">
    <property type="entry name" value="C_TYPE_LECTIN_1"/>
    <property type="match status" value="2"/>
</dbReference>
<dbReference type="CDD" id="cd00037">
    <property type="entry name" value="CLECT"/>
    <property type="match status" value="6"/>
</dbReference>
<dbReference type="InterPro" id="IPR013806">
    <property type="entry name" value="Kringle-like"/>
</dbReference>
<keyword evidence="5 9" id="KW-0472">Membrane</keyword>
<dbReference type="Proteomes" id="UP001178508">
    <property type="component" value="Chromosome 14"/>
</dbReference>
<dbReference type="PROSITE" id="PS50231">
    <property type="entry name" value="RICIN_B_LECTIN"/>
    <property type="match status" value="1"/>
</dbReference>
<dbReference type="SUPFAM" id="SSF57440">
    <property type="entry name" value="Kringle-like"/>
    <property type="match status" value="1"/>
</dbReference>
<evidence type="ECO:0000256" key="3">
    <source>
        <dbReference type="ARBA" id="ARBA00022737"/>
    </source>
</evidence>
<evidence type="ECO:0000256" key="6">
    <source>
        <dbReference type="ARBA" id="ARBA00023157"/>
    </source>
</evidence>
<evidence type="ECO:0000256" key="1">
    <source>
        <dbReference type="ARBA" id="ARBA00004167"/>
    </source>
</evidence>
<dbReference type="PROSITE" id="PS51092">
    <property type="entry name" value="FN2_2"/>
    <property type="match status" value="1"/>
</dbReference>
<dbReference type="InterPro" id="IPR001304">
    <property type="entry name" value="C-type_lectin-like"/>
</dbReference>
<keyword evidence="10" id="KW-0732">Signal</keyword>
<keyword evidence="13" id="KW-0675">Receptor</keyword>
<keyword evidence="7" id="KW-0325">Glycoprotein</keyword>
<keyword evidence="3" id="KW-0677">Repeat</keyword>
<keyword evidence="2 9" id="KW-0812">Transmembrane</keyword>
<evidence type="ECO:0000256" key="4">
    <source>
        <dbReference type="ARBA" id="ARBA00022989"/>
    </source>
</evidence>
<dbReference type="PROSITE" id="PS50041">
    <property type="entry name" value="C_TYPE_LECTIN_2"/>
    <property type="match status" value="7"/>
</dbReference>
<evidence type="ECO:0000256" key="8">
    <source>
        <dbReference type="PROSITE-ProRule" id="PRU00479"/>
    </source>
</evidence>
<accession>A0AAV1GIF6</accession>
<dbReference type="SMART" id="SM00059">
    <property type="entry name" value="FN2"/>
    <property type="match status" value="1"/>
</dbReference>
<dbReference type="Gene3D" id="2.80.10.50">
    <property type="match status" value="1"/>
</dbReference>
<sequence>MKTMKITLSASLLLIQTLQCLASDDSPFQLTNKATGFCLVKTNNLCNEMRWTTGDRLLVHQRRKCLGVQGKSVGSEIGLYDCDENSELQKWECQNETVLALKDQELYVELTADNTAVLSRTVGPKSHLIISGTSSGACTRTYRELYTIDGNAAGMPCMFPFQYQGQWYSDCTQADWHFLWCAVETHFQNERWGHCPVTSKEHWTVNPTTGAYYQLNVQSALTWAQAETSCRQQGASLLSITDPHQQAYVSALLGAESPKLWIGLLLNPEHGWTWSNRRPYCYMKWDTGNPFHTPGHNCAILEPTVQYSWQSRPCSKKLGYICYSQAPETQPTQAAETGFCSSPWIPYNGRCFYVNRTQKTWSDAQRECRSTRGDLVSVRNVEDQSFVISQLGYTSTDELWIGLNDRKTEGLFEWADHSTVSFTSWEFGKPAVSTDIKDCVLIRGANGNWADRACGEKHGFICMKPSATTAVGDEVQLDEGCKTGWRRRGYYCYFIGTQTKTFNDAANDCKSSNSYLADVSDGVDNAFLISLVGMRPEKYFWIGLSNQNTGGRFAWTNTNSVRFTHWNAYMPGHRQGCVAIKTGVLAGLWDVLPCTNKEKYICKHRAEGVLATPTPTILTTSPTCPPEWIEMKTRDICFKMFSGGLQRTWFQARDYCTTIGGDLLSIHSINDIQRIPGFTSAWIGLRAPGPGASYVWSDGSPLQFQHWSYGEPTNRNNVEFCVEFRRTNHSFLGSWSVAHCEKDLGWLCQIPTGVTPKPAPDPIPLGYNLSRDGWLEWNGHQYLISRSKQAMEDARLYCKRQQGDLVTINSEAESLFLWKQTIYFNVRYFWIGLYVDLDQTYGWMDGSPVVYQRWDEGQPRFVNNDENCAVTSPRGFWRDSNCGLSYEFICKRNSTTPAPAPVPASTPAPLRGGCPQGWTKLNSKGLTSYSHLFTEKTTVVPQGRDCAAMTSAKRDLGNWVKKSCDDANGYVCLRSVDPSLPDSPEPKTTDYVKLLNDSVKVVTTQMTWYAANENCKKDGATLASLRNVWSKAYIDLVTFNLKKWMWIGLNTKETAGYFMYIDGWHLPFANWASGEPKSDQPCVYVDEEGKWRTSDCSLRLASICMKSTDVPPTELTAYPGMCPESPGRLRDIYSSVRSRQTESWLPFKGNCYLFMPNRATWQEAAAKCKAHEEGSLVSIEDPSEQAFIHGIIKEYEDSQDSFWIGFYKTHRGQWQWLDKTTVDYTNWSGYDLYGYRIFALMEVSSGKWRASLSSYIGYICKAPKVVLATPTAAKDMEKPQTHNSHILPVVVVISVIVPLAIIVVVFFRKRSGRSYPVYQMLAAFHNPLFSTSEQ</sequence>
<comment type="subcellular location">
    <subcellularLocation>
        <location evidence="1">Membrane</location>
        <topology evidence="1">Single-pass membrane protein</topology>
    </subcellularLocation>
</comment>
<reference evidence="13" key="1">
    <citation type="submission" date="2023-08" db="EMBL/GenBank/DDBJ databases">
        <authorList>
            <person name="Alioto T."/>
            <person name="Alioto T."/>
            <person name="Gomez Garrido J."/>
        </authorList>
    </citation>
    <scope>NUCLEOTIDE SEQUENCE</scope>
</reference>
<dbReference type="Pfam" id="PF00059">
    <property type="entry name" value="Lectin_C"/>
    <property type="match status" value="7"/>
</dbReference>
<dbReference type="SMART" id="SM00034">
    <property type="entry name" value="CLECT"/>
    <property type="match status" value="7"/>
</dbReference>
<dbReference type="InterPro" id="IPR018378">
    <property type="entry name" value="C-type_lectin_CS"/>
</dbReference>
<dbReference type="Gene3D" id="2.10.10.10">
    <property type="entry name" value="Fibronectin, type II, collagen-binding"/>
    <property type="match status" value="1"/>
</dbReference>
<dbReference type="SUPFAM" id="SSF50370">
    <property type="entry name" value="Ricin B-like lectins"/>
    <property type="match status" value="1"/>
</dbReference>
<evidence type="ECO:0000313" key="14">
    <source>
        <dbReference type="Proteomes" id="UP001178508"/>
    </source>
</evidence>
<dbReference type="EMBL" id="OY660877">
    <property type="protein sequence ID" value="CAJ1073005.1"/>
    <property type="molecule type" value="Genomic_DNA"/>
</dbReference>
<evidence type="ECO:0000256" key="9">
    <source>
        <dbReference type="SAM" id="Phobius"/>
    </source>
</evidence>
<evidence type="ECO:0000256" key="7">
    <source>
        <dbReference type="ARBA" id="ARBA00023180"/>
    </source>
</evidence>
<feature type="domain" description="C-type lectin" evidence="11">
    <location>
        <begin position="1003"/>
        <end position="1105"/>
    </location>
</feature>
<dbReference type="SUPFAM" id="SSF56436">
    <property type="entry name" value="C-type lectin-like"/>
    <property type="match status" value="7"/>
</dbReference>
<evidence type="ECO:0000256" key="5">
    <source>
        <dbReference type="ARBA" id="ARBA00023136"/>
    </source>
</evidence>
<keyword evidence="4 9" id="KW-1133">Transmembrane helix</keyword>
<feature type="chain" id="PRO_5043751643" evidence="10">
    <location>
        <begin position="23"/>
        <end position="1334"/>
    </location>
</feature>
<feature type="domain" description="C-type lectin" evidence="11">
    <location>
        <begin position="633"/>
        <end position="749"/>
    </location>
</feature>
<feature type="domain" description="C-type lectin" evidence="11">
    <location>
        <begin position="488"/>
        <end position="603"/>
    </location>
</feature>
<dbReference type="PANTHER" id="PTHR22803">
    <property type="entry name" value="MANNOSE, PHOSPHOLIPASE, LECTIN RECEPTOR RELATED"/>
    <property type="match status" value="1"/>
</dbReference>
<proteinExistence type="predicted"/>
<dbReference type="GO" id="GO:0016020">
    <property type="term" value="C:membrane"/>
    <property type="evidence" value="ECO:0007669"/>
    <property type="project" value="UniProtKB-SubCell"/>
</dbReference>
<gene>
    <name evidence="13" type="ORF">XNOV1_A029679</name>
</gene>
<feature type="signal peptide" evidence="10">
    <location>
        <begin position="1"/>
        <end position="22"/>
    </location>
</feature>
<keyword evidence="6" id="KW-1015">Disulfide bond</keyword>
<dbReference type="InterPro" id="IPR000562">
    <property type="entry name" value="FN_type2_dom"/>
</dbReference>
<evidence type="ECO:0000256" key="2">
    <source>
        <dbReference type="ARBA" id="ARBA00022692"/>
    </source>
</evidence>
<evidence type="ECO:0000313" key="13">
    <source>
        <dbReference type="EMBL" id="CAJ1073005.1"/>
    </source>
</evidence>
<dbReference type="InterPro" id="IPR016186">
    <property type="entry name" value="C-type_lectin-like/link_sf"/>
</dbReference>
<feature type="domain" description="C-type lectin" evidence="11">
    <location>
        <begin position="208"/>
        <end position="323"/>
    </location>
</feature>